<keyword evidence="15" id="KW-1185">Reference proteome</keyword>
<dbReference type="InterPro" id="IPR006439">
    <property type="entry name" value="HAD-SF_hydro_IA"/>
</dbReference>
<comment type="function">
    <text evidence="12 13">Specifically catalyzes the dephosphorylation of 2-phosphoglycolate. Is involved in the dissimilation of the intracellular 2-phosphoglycolate formed during the DNA repair of 3'-phosphoglycolate ends, a major class of DNA lesions induced by oxidative stress.</text>
</comment>
<comment type="cofactor">
    <cofactor evidence="2 13">
        <name>Mg(2+)</name>
        <dbReference type="ChEBI" id="CHEBI:18420"/>
    </cofactor>
</comment>
<feature type="active site" description="Nucleophile" evidence="13">
    <location>
        <position position="18"/>
    </location>
</feature>
<dbReference type="GO" id="GO:0005829">
    <property type="term" value="C:cytosol"/>
    <property type="evidence" value="ECO:0007669"/>
    <property type="project" value="TreeGrafter"/>
</dbReference>
<dbReference type="InterPro" id="IPR036412">
    <property type="entry name" value="HAD-like_sf"/>
</dbReference>
<dbReference type="NCBIfam" id="TIGR01549">
    <property type="entry name" value="HAD-SF-IA-v1"/>
    <property type="match status" value="1"/>
</dbReference>
<dbReference type="EC" id="3.1.3.18" evidence="6 13"/>
<dbReference type="GO" id="GO:0006281">
    <property type="term" value="P:DNA repair"/>
    <property type="evidence" value="ECO:0007669"/>
    <property type="project" value="TreeGrafter"/>
</dbReference>
<dbReference type="EMBL" id="SMBX01000005">
    <property type="protein sequence ID" value="TCU98344.1"/>
    <property type="molecule type" value="Genomic_DNA"/>
</dbReference>
<evidence type="ECO:0000256" key="3">
    <source>
        <dbReference type="ARBA" id="ARBA00004818"/>
    </source>
</evidence>
<dbReference type="Pfam" id="PF00702">
    <property type="entry name" value="Hydrolase"/>
    <property type="match status" value="1"/>
</dbReference>
<dbReference type="GO" id="GO:0046872">
    <property type="term" value="F:metal ion binding"/>
    <property type="evidence" value="ECO:0007669"/>
    <property type="project" value="UniProtKB-KW"/>
</dbReference>
<evidence type="ECO:0000256" key="8">
    <source>
        <dbReference type="ARBA" id="ARBA00022723"/>
    </source>
</evidence>
<dbReference type="SFLD" id="SFLDG01129">
    <property type="entry name" value="C1.5:_HAD__Beta-PGM__Phosphata"/>
    <property type="match status" value="1"/>
</dbReference>
<dbReference type="InterPro" id="IPR050155">
    <property type="entry name" value="HAD-like_hydrolase_sf"/>
</dbReference>
<dbReference type="InterPro" id="IPR023214">
    <property type="entry name" value="HAD_sf"/>
</dbReference>
<dbReference type="SFLD" id="SFLDS00003">
    <property type="entry name" value="Haloacid_Dehalogenase"/>
    <property type="match status" value="1"/>
</dbReference>
<dbReference type="PRINTS" id="PR00413">
    <property type="entry name" value="HADHALOGNASE"/>
</dbReference>
<dbReference type="NCBIfam" id="TIGR01449">
    <property type="entry name" value="PGP_bact"/>
    <property type="match status" value="1"/>
</dbReference>
<feature type="binding site" evidence="13">
    <location>
        <position position="18"/>
    </location>
    <ligand>
        <name>Mg(2+)</name>
        <dbReference type="ChEBI" id="CHEBI:18420"/>
    </ligand>
</feature>
<evidence type="ECO:0000256" key="1">
    <source>
        <dbReference type="ARBA" id="ARBA00000830"/>
    </source>
</evidence>
<proteinExistence type="inferred from homology"/>
<dbReference type="GO" id="GO:0046295">
    <property type="term" value="P:glycolate biosynthetic process"/>
    <property type="evidence" value="ECO:0007669"/>
    <property type="project" value="UniProtKB-UniRule"/>
</dbReference>
<comment type="caution">
    <text evidence="14">The sequence shown here is derived from an EMBL/GenBank/DDBJ whole genome shotgun (WGS) entry which is preliminary data.</text>
</comment>
<dbReference type="UniPathway" id="UPA00865">
    <property type="reaction ID" value="UER00834"/>
</dbReference>
<dbReference type="Proteomes" id="UP000294692">
    <property type="component" value="Unassembled WGS sequence"/>
</dbReference>
<dbReference type="AlphaFoldDB" id="A0A4R3V7K1"/>
<dbReference type="Gene3D" id="1.10.150.240">
    <property type="entry name" value="Putative phosphatase, domain 2"/>
    <property type="match status" value="1"/>
</dbReference>
<comment type="pathway">
    <text evidence="3 13">Organic acid metabolism; glycolate biosynthesis; glycolate from 2-phosphoglycolate: step 1/1.</text>
</comment>
<evidence type="ECO:0000256" key="5">
    <source>
        <dbReference type="ARBA" id="ARBA00011233"/>
    </source>
</evidence>
<feature type="binding site" evidence="13">
    <location>
        <position position="20"/>
    </location>
    <ligand>
        <name>Mg(2+)</name>
        <dbReference type="ChEBI" id="CHEBI:18420"/>
    </ligand>
</feature>
<keyword evidence="11 13" id="KW-0119">Carbohydrate metabolism</keyword>
<keyword evidence="10 13" id="KW-0460">Magnesium</keyword>
<dbReference type="GO" id="GO:0008967">
    <property type="term" value="F:phosphoglycolate phosphatase activity"/>
    <property type="evidence" value="ECO:0007669"/>
    <property type="project" value="UniProtKB-UniRule"/>
</dbReference>
<evidence type="ECO:0000313" key="15">
    <source>
        <dbReference type="Proteomes" id="UP000294692"/>
    </source>
</evidence>
<dbReference type="FunFam" id="3.40.50.1000:FF:000022">
    <property type="entry name" value="Phosphoglycolate phosphatase"/>
    <property type="match status" value="1"/>
</dbReference>
<dbReference type="PANTHER" id="PTHR43434">
    <property type="entry name" value="PHOSPHOGLYCOLATE PHOSPHATASE"/>
    <property type="match status" value="1"/>
</dbReference>
<sequence>MIRIKNDQMMKFSAVLLDLDGTLLDSLPDLAQAVNGMRADLGLPALDTGRIGTYIGKGAAVLVQRSLSDAPGQSHQEAMARFRHHYQDCNGRHAKPYPGAMEGLSRLRDMGLKLAVVTNKPAQFTQPLLERTGIAPFVDASVSGDTCAHAKPHPEPLLHACRLLGATPAQAVMIGDSVNDAQAARAAGMRMLAVPYGYNEGHDVRSLEVDAIVASILDAAEWLAAH</sequence>
<protein>
    <recommendedName>
        <fullName evidence="6 13">Phosphoglycolate phosphatase</fullName>
        <shortName evidence="13">PGP</shortName>
        <shortName evidence="13">PGPase</shortName>
        <ecNumber evidence="6 13">3.1.3.18</ecNumber>
    </recommendedName>
</protein>
<keyword evidence="8 13" id="KW-0479">Metal-binding</keyword>
<dbReference type="InterPro" id="IPR023198">
    <property type="entry name" value="PGP-like_dom2"/>
</dbReference>
<name>A0A4R3V7K1_9BURK</name>
<evidence type="ECO:0000256" key="11">
    <source>
        <dbReference type="ARBA" id="ARBA00023277"/>
    </source>
</evidence>
<evidence type="ECO:0000256" key="12">
    <source>
        <dbReference type="ARBA" id="ARBA00059247"/>
    </source>
</evidence>
<evidence type="ECO:0000313" key="14">
    <source>
        <dbReference type="EMBL" id="TCU98344.1"/>
    </source>
</evidence>
<comment type="subunit">
    <text evidence="5">Homotrimer.</text>
</comment>
<gene>
    <name evidence="14" type="ORF">EV686_10541</name>
</gene>
<evidence type="ECO:0000256" key="10">
    <source>
        <dbReference type="ARBA" id="ARBA00022842"/>
    </source>
</evidence>
<accession>A0A4R3V7K1</accession>
<keyword evidence="7" id="KW-0113">Calvin cycle</keyword>
<evidence type="ECO:0000256" key="7">
    <source>
        <dbReference type="ARBA" id="ARBA00022567"/>
    </source>
</evidence>
<comment type="catalytic activity">
    <reaction evidence="1 13">
        <text>2-phosphoglycolate + H2O = glycolate + phosphate</text>
        <dbReference type="Rhea" id="RHEA:14369"/>
        <dbReference type="ChEBI" id="CHEBI:15377"/>
        <dbReference type="ChEBI" id="CHEBI:29805"/>
        <dbReference type="ChEBI" id="CHEBI:43474"/>
        <dbReference type="ChEBI" id="CHEBI:58033"/>
        <dbReference type="EC" id="3.1.3.18"/>
    </reaction>
</comment>
<dbReference type="InterPro" id="IPR037512">
    <property type="entry name" value="PGPase_prok"/>
</dbReference>
<dbReference type="HAMAP" id="MF_00495">
    <property type="entry name" value="GPH_hydrolase_bact"/>
    <property type="match status" value="1"/>
</dbReference>
<evidence type="ECO:0000256" key="6">
    <source>
        <dbReference type="ARBA" id="ARBA00013078"/>
    </source>
</evidence>
<evidence type="ECO:0000256" key="9">
    <source>
        <dbReference type="ARBA" id="ARBA00022801"/>
    </source>
</evidence>
<dbReference type="PANTHER" id="PTHR43434:SF1">
    <property type="entry name" value="PHOSPHOGLYCOLATE PHOSPHATASE"/>
    <property type="match status" value="1"/>
</dbReference>
<dbReference type="SUPFAM" id="SSF56784">
    <property type="entry name" value="HAD-like"/>
    <property type="match status" value="1"/>
</dbReference>
<dbReference type="Gene3D" id="3.40.50.1000">
    <property type="entry name" value="HAD superfamily/HAD-like"/>
    <property type="match status" value="1"/>
</dbReference>
<dbReference type="SFLD" id="SFLDG01135">
    <property type="entry name" value="C1.5.6:_HAD__Beta-PGM__Phospha"/>
    <property type="match status" value="1"/>
</dbReference>
<comment type="similarity">
    <text evidence="4 13">Belongs to the HAD-like hydrolase superfamily. CbbY/CbbZ/Gph/YieH family.</text>
</comment>
<dbReference type="NCBIfam" id="TIGR01509">
    <property type="entry name" value="HAD-SF-IA-v3"/>
    <property type="match status" value="1"/>
</dbReference>
<dbReference type="GO" id="GO:0019253">
    <property type="term" value="P:reductive pentose-phosphate cycle"/>
    <property type="evidence" value="ECO:0007669"/>
    <property type="project" value="UniProtKB-KW"/>
</dbReference>
<organism evidence="14 15">
    <name type="scientific">Paracandidimonas soli</name>
    <dbReference type="NCBI Taxonomy" id="1917182"/>
    <lineage>
        <taxon>Bacteria</taxon>
        <taxon>Pseudomonadati</taxon>
        <taxon>Pseudomonadota</taxon>
        <taxon>Betaproteobacteria</taxon>
        <taxon>Burkholderiales</taxon>
        <taxon>Alcaligenaceae</taxon>
        <taxon>Paracandidimonas</taxon>
    </lineage>
</organism>
<dbReference type="NCBIfam" id="NF009695">
    <property type="entry name" value="PRK13222.1-2"/>
    <property type="match status" value="1"/>
</dbReference>
<evidence type="ECO:0000256" key="2">
    <source>
        <dbReference type="ARBA" id="ARBA00001946"/>
    </source>
</evidence>
<evidence type="ECO:0000256" key="4">
    <source>
        <dbReference type="ARBA" id="ARBA00006171"/>
    </source>
</evidence>
<keyword evidence="9 13" id="KW-0378">Hydrolase</keyword>
<feature type="binding site" evidence="13">
    <location>
        <position position="176"/>
    </location>
    <ligand>
        <name>Mg(2+)</name>
        <dbReference type="ChEBI" id="CHEBI:18420"/>
    </ligand>
</feature>
<evidence type="ECO:0000256" key="13">
    <source>
        <dbReference type="HAMAP-Rule" id="MF_00495"/>
    </source>
</evidence>
<reference evidence="14 15" key="1">
    <citation type="submission" date="2019-03" db="EMBL/GenBank/DDBJ databases">
        <title>Genomic Encyclopedia of Type Strains, Phase IV (KMG-IV): sequencing the most valuable type-strain genomes for metagenomic binning, comparative biology and taxonomic classification.</title>
        <authorList>
            <person name="Goeker M."/>
        </authorList>
    </citation>
    <scope>NUCLEOTIDE SEQUENCE [LARGE SCALE GENOMIC DNA]</scope>
    <source>
        <strain evidence="14 15">DSM 100048</strain>
    </source>
</reference>